<accession>A0ABN9WD42</accession>
<sequence>MGGLSVDPWGLLRGGRCHGGQALAYATVCVTEEEHFLANCLASICALLATTDPDCVVAIVSRWVYRAARDLLLLNGASRGDCNVNVDGCVSSVRHPPAPYCSLSCTSS</sequence>
<evidence type="ECO:0000313" key="1">
    <source>
        <dbReference type="EMBL" id="CAK0883288.1"/>
    </source>
</evidence>
<dbReference type="Proteomes" id="UP001189429">
    <property type="component" value="Unassembled WGS sequence"/>
</dbReference>
<name>A0ABN9WD42_9DINO</name>
<dbReference type="EMBL" id="CAUYUJ010018394">
    <property type="protein sequence ID" value="CAK0883288.1"/>
    <property type="molecule type" value="Genomic_DNA"/>
</dbReference>
<proteinExistence type="predicted"/>
<keyword evidence="2" id="KW-1185">Reference proteome</keyword>
<protein>
    <submittedName>
        <fullName evidence="1">Uncharacterized protein</fullName>
    </submittedName>
</protein>
<organism evidence="1 2">
    <name type="scientific">Prorocentrum cordatum</name>
    <dbReference type="NCBI Taxonomy" id="2364126"/>
    <lineage>
        <taxon>Eukaryota</taxon>
        <taxon>Sar</taxon>
        <taxon>Alveolata</taxon>
        <taxon>Dinophyceae</taxon>
        <taxon>Prorocentrales</taxon>
        <taxon>Prorocentraceae</taxon>
        <taxon>Prorocentrum</taxon>
    </lineage>
</organism>
<gene>
    <name evidence="1" type="ORF">PCOR1329_LOCUS65534</name>
</gene>
<comment type="caution">
    <text evidence="1">The sequence shown here is derived from an EMBL/GenBank/DDBJ whole genome shotgun (WGS) entry which is preliminary data.</text>
</comment>
<evidence type="ECO:0000313" key="2">
    <source>
        <dbReference type="Proteomes" id="UP001189429"/>
    </source>
</evidence>
<reference evidence="1" key="1">
    <citation type="submission" date="2023-10" db="EMBL/GenBank/DDBJ databases">
        <authorList>
            <person name="Chen Y."/>
            <person name="Shah S."/>
            <person name="Dougan E. K."/>
            <person name="Thang M."/>
            <person name="Chan C."/>
        </authorList>
    </citation>
    <scope>NUCLEOTIDE SEQUENCE [LARGE SCALE GENOMIC DNA]</scope>
</reference>